<accession>A0A8S5PPD1</accession>
<reference evidence="1" key="1">
    <citation type="journal article" date="2021" name="Proc. Natl. Acad. Sci. U.S.A.">
        <title>A Catalog of Tens of Thousands of Viruses from Human Metagenomes Reveals Hidden Associations with Chronic Diseases.</title>
        <authorList>
            <person name="Tisza M.J."/>
            <person name="Buck C.B."/>
        </authorList>
    </citation>
    <scope>NUCLEOTIDE SEQUENCE</scope>
    <source>
        <strain evidence="1">Ct3lF2</strain>
    </source>
</reference>
<protein>
    <submittedName>
        <fullName evidence="1">Uncharacterized protein</fullName>
    </submittedName>
</protein>
<proteinExistence type="predicted"/>
<sequence length="156" mass="16763">MGRWLNGAQVRKREIDGKDTRIAALAAAGAAQAQAAKAEPIATVGIFADGFEPWEAGKSYAQYDLFSYDGKVGFCRQAVTAMAHQPPFSTGMEAIYGVRPIPDADGVYPYVYNMAATVGMRVREGDAVYVCKQAIDPMLWPPSQVAAHFDLEGGQA</sequence>
<name>A0A8S5PPD1_9CAUD</name>
<dbReference type="EMBL" id="BK015473">
    <property type="protein sequence ID" value="DAE08714.1"/>
    <property type="molecule type" value="Genomic_DNA"/>
</dbReference>
<evidence type="ECO:0000313" key="1">
    <source>
        <dbReference type="EMBL" id="DAE08714.1"/>
    </source>
</evidence>
<organism evidence="1">
    <name type="scientific">Siphoviridae sp. ct3lF2</name>
    <dbReference type="NCBI Taxonomy" id="2825324"/>
    <lineage>
        <taxon>Viruses</taxon>
        <taxon>Duplodnaviria</taxon>
        <taxon>Heunggongvirae</taxon>
        <taxon>Uroviricota</taxon>
        <taxon>Caudoviricetes</taxon>
    </lineage>
</organism>